<proteinExistence type="predicted"/>
<gene>
    <name evidence="2" type="ORF">Tcan_01196</name>
</gene>
<feature type="non-terminal residue" evidence="2">
    <location>
        <position position="1"/>
    </location>
</feature>
<evidence type="ECO:0000313" key="3">
    <source>
        <dbReference type="Proteomes" id="UP000031036"/>
    </source>
</evidence>
<keyword evidence="3" id="KW-1185">Reference proteome</keyword>
<dbReference type="AlphaFoldDB" id="A0A0B2W2N9"/>
<dbReference type="EMBL" id="JPKZ01000329">
    <property type="protein sequence ID" value="KHN87857.1"/>
    <property type="molecule type" value="Genomic_DNA"/>
</dbReference>
<dbReference type="Proteomes" id="UP000031036">
    <property type="component" value="Unassembled WGS sequence"/>
</dbReference>
<comment type="caution">
    <text evidence="2">The sequence shown here is derived from an EMBL/GenBank/DDBJ whole genome shotgun (WGS) entry which is preliminary data.</text>
</comment>
<feature type="non-terminal residue" evidence="2">
    <location>
        <position position="112"/>
    </location>
</feature>
<organism evidence="2 3">
    <name type="scientific">Toxocara canis</name>
    <name type="common">Canine roundworm</name>
    <dbReference type="NCBI Taxonomy" id="6265"/>
    <lineage>
        <taxon>Eukaryota</taxon>
        <taxon>Metazoa</taxon>
        <taxon>Ecdysozoa</taxon>
        <taxon>Nematoda</taxon>
        <taxon>Chromadorea</taxon>
        <taxon>Rhabditida</taxon>
        <taxon>Spirurina</taxon>
        <taxon>Ascaridomorpha</taxon>
        <taxon>Ascaridoidea</taxon>
        <taxon>Toxocaridae</taxon>
        <taxon>Toxocara</taxon>
    </lineage>
</organism>
<name>A0A0B2W2N9_TOXCA</name>
<evidence type="ECO:0000256" key="1">
    <source>
        <dbReference type="SAM" id="MobiDB-lite"/>
    </source>
</evidence>
<feature type="region of interest" description="Disordered" evidence="1">
    <location>
        <begin position="33"/>
        <end position="56"/>
    </location>
</feature>
<reference evidence="2 3" key="1">
    <citation type="submission" date="2014-11" db="EMBL/GenBank/DDBJ databases">
        <title>Genetic blueprint of the zoonotic pathogen Toxocara canis.</title>
        <authorList>
            <person name="Zhu X.-Q."/>
            <person name="Korhonen P.K."/>
            <person name="Cai H."/>
            <person name="Young N.D."/>
            <person name="Nejsum P."/>
            <person name="von Samson-Himmelstjerna G."/>
            <person name="Boag P.R."/>
            <person name="Tan P."/>
            <person name="Li Q."/>
            <person name="Min J."/>
            <person name="Yang Y."/>
            <person name="Wang X."/>
            <person name="Fang X."/>
            <person name="Hall R.S."/>
            <person name="Hofmann A."/>
            <person name="Sternberg P.W."/>
            <person name="Jex A.R."/>
            <person name="Gasser R.B."/>
        </authorList>
    </citation>
    <scope>NUCLEOTIDE SEQUENCE [LARGE SCALE GENOMIC DNA]</scope>
    <source>
        <strain evidence="2">PN_DK_2014</strain>
    </source>
</reference>
<sequence length="112" mass="12776">ARFSSSETNRLLIFKHQAFLKVLQADVAKFAEKRKARSKSRNSAENADTEENAHVNELKNRIHSSTCIIQENKKENKRKAVTLSALNATYKLFNLLSKECNKTDDNAKKKLP</sequence>
<accession>A0A0B2W2N9</accession>
<evidence type="ECO:0000313" key="2">
    <source>
        <dbReference type="EMBL" id="KHN87857.1"/>
    </source>
</evidence>
<protein>
    <submittedName>
        <fullName evidence="2">Uncharacterized protein</fullName>
    </submittedName>
</protein>